<reference evidence="1" key="1">
    <citation type="submission" date="2021-03" db="EMBL/GenBank/DDBJ databases">
        <authorList>
            <person name="Tran Van P."/>
        </authorList>
    </citation>
    <scope>NUCLEOTIDE SEQUENCE</scope>
</reference>
<accession>A0ABN7PBI3</accession>
<feature type="non-terminal residue" evidence="1">
    <location>
        <position position="35"/>
    </location>
</feature>
<organism evidence="1 2">
    <name type="scientific">Timema podura</name>
    <name type="common">Walking stick</name>
    <dbReference type="NCBI Taxonomy" id="61482"/>
    <lineage>
        <taxon>Eukaryota</taxon>
        <taxon>Metazoa</taxon>
        <taxon>Ecdysozoa</taxon>
        <taxon>Arthropoda</taxon>
        <taxon>Hexapoda</taxon>
        <taxon>Insecta</taxon>
        <taxon>Pterygota</taxon>
        <taxon>Neoptera</taxon>
        <taxon>Polyneoptera</taxon>
        <taxon>Phasmatodea</taxon>
        <taxon>Timematodea</taxon>
        <taxon>Timematoidea</taxon>
        <taxon>Timematidae</taxon>
        <taxon>Timema</taxon>
    </lineage>
</organism>
<gene>
    <name evidence="1" type="ORF">TPAB3V08_LOCUS12097</name>
</gene>
<dbReference type="Pfam" id="PF10151">
    <property type="entry name" value="TMEM214"/>
    <property type="match status" value="1"/>
</dbReference>
<keyword evidence="2" id="KW-1185">Reference proteome</keyword>
<dbReference type="InterPro" id="IPR019308">
    <property type="entry name" value="TMEM214"/>
</dbReference>
<proteinExistence type="predicted"/>
<dbReference type="EMBL" id="CAJPIN010040370">
    <property type="protein sequence ID" value="CAG2065153.1"/>
    <property type="molecule type" value="Genomic_DNA"/>
</dbReference>
<sequence>MSVSNSFPWRLGSFLLLLAIAGVLAFDIKKNGSFK</sequence>
<dbReference type="Proteomes" id="UP001153148">
    <property type="component" value="Unassembled WGS sequence"/>
</dbReference>
<evidence type="ECO:0000313" key="1">
    <source>
        <dbReference type="EMBL" id="CAG2065153.1"/>
    </source>
</evidence>
<protein>
    <submittedName>
        <fullName evidence="1">Uncharacterized protein</fullName>
    </submittedName>
</protein>
<comment type="caution">
    <text evidence="1">The sequence shown here is derived from an EMBL/GenBank/DDBJ whole genome shotgun (WGS) entry which is preliminary data.</text>
</comment>
<name>A0ABN7PBI3_TIMPD</name>
<evidence type="ECO:0000313" key="2">
    <source>
        <dbReference type="Proteomes" id="UP001153148"/>
    </source>
</evidence>